<evidence type="ECO:0008006" key="3">
    <source>
        <dbReference type="Google" id="ProtNLM"/>
    </source>
</evidence>
<reference evidence="1" key="2">
    <citation type="submission" date="2021-04" db="EMBL/GenBank/DDBJ databases">
        <authorList>
            <person name="Gilroy R."/>
        </authorList>
    </citation>
    <scope>NUCLEOTIDE SEQUENCE</scope>
    <source>
        <strain evidence="1">CHK187-11901</strain>
    </source>
</reference>
<evidence type="ECO:0000313" key="1">
    <source>
        <dbReference type="EMBL" id="HJC35753.1"/>
    </source>
</evidence>
<evidence type="ECO:0000313" key="2">
    <source>
        <dbReference type="Proteomes" id="UP000823896"/>
    </source>
</evidence>
<comment type="caution">
    <text evidence="1">The sequence shown here is derived from an EMBL/GenBank/DDBJ whole genome shotgun (WGS) entry which is preliminary data.</text>
</comment>
<dbReference type="AlphaFoldDB" id="A0A9D2NQX2"/>
<dbReference type="SUPFAM" id="SSF110997">
    <property type="entry name" value="Sporulation related repeat"/>
    <property type="match status" value="1"/>
</dbReference>
<proteinExistence type="predicted"/>
<sequence length="138" mass="15904">MANRRLIITFALVFALAFSLFYYVLFTTVDFGSVSTQQRTLYLNQVGIYEESENAKKICAQLEEQGLTPYQIEQDGRQIVMTSVYEDETKTEEEGKHLEKMELAYITKKITVEGEEMSKAVDDQDYQKVLQAMKDESS</sequence>
<dbReference type="GO" id="GO:0042834">
    <property type="term" value="F:peptidoglycan binding"/>
    <property type="evidence" value="ECO:0007669"/>
    <property type="project" value="InterPro"/>
</dbReference>
<dbReference type="EMBL" id="DWWM01000006">
    <property type="protein sequence ID" value="HJC35753.1"/>
    <property type="molecule type" value="Genomic_DNA"/>
</dbReference>
<reference evidence="1" key="1">
    <citation type="journal article" date="2021" name="PeerJ">
        <title>Extensive microbial diversity within the chicken gut microbiome revealed by metagenomics and culture.</title>
        <authorList>
            <person name="Gilroy R."/>
            <person name="Ravi A."/>
            <person name="Getino M."/>
            <person name="Pursley I."/>
            <person name="Horton D.L."/>
            <person name="Alikhan N.F."/>
            <person name="Baker D."/>
            <person name="Gharbi K."/>
            <person name="Hall N."/>
            <person name="Watson M."/>
            <person name="Adriaenssens E.M."/>
            <person name="Foster-Nyarko E."/>
            <person name="Jarju S."/>
            <person name="Secka A."/>
            <person name="Antonio M."/>
            <person name="Oren A."/>
            <person name="Chaudhuri R.R."/>
            <person name="La Ragione R."/>
            <person name="Hildebrand F."/>
            <person name="Pallen M.J."/>
        </authorList>
    </citation>
    <scope>NUCLEOTIDE SEQUENCE</scope>
    <source>
        <strain evidence="1">CHK187-11901</strain>
    </source>
</reference>
<name>A0A9D2NQX2_9FIRM</name>
<protein>
    <recommendedName>
        <fullName evidence="3">SPOR domain-containing protein</fullName>
    </recommendedName>
</protein>
<dbReference type="InterPro" id="IPR036680">
    <property type="entry name" value="SPOR-like_sf"/>
</dbReference>
<dbReference type="Proteomes" id="UP000823896">
    <property type="component" value="Unassembled WGS sequence"/>
</dbReference>
<organism evidence="1 2">
    <name type="scientific">Candidatus Merdibacter merdavium</name>
    <dbReference type="NCBI Taxonomy" id="2838692"/>
    <lineage>
        <taxon>Bacteria</taxon>
        <taxon>Bacillati</taxon>
        <taxon>Bacillota</taxon>
        <taxon>Erysipelotrichia</taxon>
        <taxon>Erysipelotrichales</taxon>
        <taxon>Erysipelotrichaceae</taxon>
        <taxon>Merdibacter</taxon>
    </lineage>
</organism>
<gene>
    <name evidence="1" type="ORF">H9702_01300</name>
</gene>
<accession>A0A9D2NQX2</accession>